<evidence type="ECO:0000313" key="3">
    <source>
        <dbReference type="EMBL" id="KAA9324970.1"/>
    </source>
</evidence>
<evidence type="ECO:0000256" key="2">
    <source>
        <dbReference type="SAM" id="Phobius"/>
    </source>
</evidence>
<dbReference type="Proteomes" id="UP000326570">
    <property type="component" value="Unassembled WGS sequence"/>
</dbReference>
<reference evidence="3 4" key="1">
    <citation type="submission" date="2019-09" db="EMBL/GenBank/DDBJ databases">
        <title>Genome sequence of Adhaeribacter sp. M2.</title>
        <authorList>
            <person name="Srinivasan S."/>
        </authorList>
    </citation>
    <scope>NUCLEOTIDE SEQUENCE [LARGE SCALE GENOMIC DNA]</scope>
    <source>
        <strain evidence="3 4">M2</strain>
    </source>
</reference>
<comment type="caution">
    <text evidence="3">The sequence shown here is derived from an EMBL/GenBank/DDBJ whole genome shotgun (WGS) entry which is preliminary data.</text>
</comment>
<dbReference type="EMBL" id="VTWT01000014">
    <property type="protein sequence ID" value="KAA9324970.1"/>
    <property type="molecule type" value="Genomic_DNA"/>
</dbReference>
<evidence type="ECO:0000313" key="4">
    <source>
        <dbReference type="Proteomes" id="UP000326570"/>
    </source>
</evidence>
<evidence type="ECO:0000256" key="1">
    <source>
        <dbReference type="SAM" id="MobiDB-lite"/>
    </source>
</evidence>
<feature type="region of interest" description="Disordered" evidence="1">
    <location>
        <begin position="95"/>
        <end position="124"/>
    </location>
</feature>
<keyword evidence="2" id="KW-0812">Transmembrane</keyword>
<protein>
    <recommendedName>
        <fullName evidence="5">LapA family protein</fullName>
    </recommendedName>
</protein>
<evidence type="ECO:0008006" key="5">
    <source>
        <dbReference type="Google" id="ProtNLM"/>
    </source>
</evidence>
<gene>
    <name evidence="3" type="ORF">F0P94_18840</name>
</gene>
<accession>A0A5N1INB4</accession>
<keyword evidence="4" id="KW-1185">Reference proteome</keyword>
<sequence>MEALRKFVSIVVLLFLVFALLVLLNVISTEYLDSTFTSFNPENYYKTIFGLASGLLLIYLLVSNFSILALKRERTVLNNRINELKANLYDKKINEAREPNGGFRPTEPTQTQRHDPIFPPDNLQ</sequence>
<feature type="transmembrane region" description="Helical" evidence="2">
    <location>
        <begin position="7"/>
        <end position="28"/>
    </location>
</feature>
<organism evidence="3 4">
    <name type="scientific">Adhaeribacter soli</name>
    <dbReference type="NCBI Taxonomy" id="2607655"/>
    <lineage>
        <taxon>Bacteria</taxon>
        <taxon>Pseudomonadati</taxon>
        <taxon>Bacteroidota</taxon>
        <taxon>Cytophagia</taxon>
        <taxon>Cytophagales</taxon>
        <taxon>Hymenobacteraceae</taxon>
        <taxon>Adhaeribacter</taxon>
    </lineage>
</organism>
<name>A0A5N1INB4_9BACT</name>
<feature type="transmembrane region" description="Helical" evidence="2">
    <location>
        <begin position="48"/>
        <end position="70"/>
    </location>
</feature>
<proteinExistence type="predicted"/>
<dbReference type="AlphaFoldDB" id="A0A5N1INB4"/>
<keyword evidence="2" id="KW-0472">Membrane</keyword>
<keyword evidence="2" id="KW-1133">Transmembrane helix</keyword>
<dbReference type="RefSeq" id="WP_150905993.1">
    <property type="nucleotide sequence ID" value="NZ_VTWT01000014.1"/>
</dbReference>